<comment type="similarity">
    <text evidence="1">Belongs to the RutC family.</text>
</comment>
<dbReference type="PANTHER" id="PTHR11803">
    <property type="entry name" value="2-IMINOBUTANOATE/2-IMINOPROPANOATE DEAMINASE RIDA"/>
    <property type="match status" value="1"/>
</dbReference>
<accession>A0A382J0U7</accession>
<dbReference type="EMBL" id="UINC01070702">
    <property type="protein sequence ID" value="SVC05052.1"/>
    <property type="molecule type" value="Genomic_DNA"/>
</dbReference>
<dbReference type="Pfam" id="PF01042">
    <property type="entry name" value="Ribonuc_L-PSP"/>
    <property type="match status" value="1"/>
</dbReference>
<dbReference type="GO" id="GO:0005829">
    <property type="term" value="C:cytosol"/>
    <property type="evidence" value="ECO:0007669"/>
    <property type="project" value="TreeGrafter"/>
</dbReference>
<evidence type="ECO:0000313" key="2">
    <source>
        <dbReference type="EMBL" id="SVC05052.1"/>
    </source>
</evidence>
<organism evidence="2">
    <name type="scientific">marine metagenome</name>
    <dbReference type="NCBI Taxonomy" id="408172"/>
    <lineage>
        <taxon>unclassified sequences</taxon>
        <taxon>metagenomes</taxon>
        <taxon>ecological metagenomes</taxon>
    </lineage>
</organism>
<reference evidence="2" key="1">
    <citation type="submission" date="2018-05" db="EMBL/GenBank/DDBJ databases">
        <authorList>
            <person name="Lanie J.A."/>
            <person name="Ng W.-L."/>
            <person name="Kazmierczak K.M."/>
            <person name="Andrzejewski T.M."/>
            <person name="Davidsen T.M."/>
            <person name="Wayne K.J."/>
            <person name="Tettelin H."/>
            <person name="Glass J.I."/>
            <person name="Rusch D."/>
            <person name="Podicherti R."/>
            <person name="Tsui H.-C.T."/>
            <person name="Winkler M.E."/>
        </authorList>
    </citation>
    <scope>NUCLEOTIDE SEQUENCE</scope>
</reference>
<sequence length="141" mass="15183">MTDNSPIIQRHRPEFLHNKPHFTNLIISEAGKQVHLSGLLATTAEGVLVGEGDLAVQMKYIFDNIRETLAIAGATPADVVRQRIFVVDLQLAQRPIIQNAMNEFYGEAGSATSTCIGVQALLTEGAMVEIDVTALTPSLVG</sequence>
<dbReference type="PANTHER" id="PTHR11803:SF58">
    <property type="entry name" value="PROTEIN HMF1-RELATED"/>
    <property type="match status" value="1"/>
</dbReference>
<evidence type="ECO:0000256" key="1">
    <source>
        <dbReference type="ARBA" id="ARBA00010552"/>
    </source>
</evidence>
<proteinExistence type="inferred from homology"/>
<dbReference type="InterPro" id="IPR035959">
    <property type="entry name" value="RutC-like_sf"/>
</dbReference>
<dbReference type="Gene3D" id="3.30.1330.40">
    <property type="entry name" value="RutC-like"/>
    <property type="match status" value="1"/>
</dbReference>
<dbReference type="InterPro" id="IPR006175">
    <property type="entry name" value="YjgF/YER057c/UK114"/>
</dbReference>
<dbReference type="GO" id="GO:0019239">
    <property type="term" value="F:deaminase activity"/>
    <property type="evidence" value="ECO:0007669"/>
    <property type="project" value="TreeGrafter"/>
</dbReference>
<protein>
    <submittedName>
        <fullName evidence="2">Uncharacterized protein</fullName>
    </submittedName>
</protein>
<dbReference type="AlphaFoldDB" id="A0A382J0U7"/>
<dbReference type="SUPFAM" id="SSF55298">
    <property type="entry name" value="YjgF-like"/>
    <property type="match status" value="1"/>
</dbReference>
<name>A0A382J0U7_9ZZZZ</name>
<gene>
    <name evidence="2" type="ORF">METZ01_LOCUS257906</name>
</gene>
<dbReference type="CDD" id="cd00448">
    <property type="entry name" value="YjgF_YER057c_UK114_family"/>
    <property type="match status" value="1"/>
</dbReference>